<accession>A0A183J8Q4</accession>
<feature type="region of interest" description="Disordered" evidence="1">
    <location>
        <begin position="103"/>
        <end position="123"/>
    </location>
</feature>
<evidence type="ECO:0000256" key="1">
    <source>
        <dbReference type="SAM" id="MobiDB-lite"/>
    </source>
</evidence>
<proteinExistence type="predicted"/>
<evidence type="ECO:0000313" key="2">
    <source>
        <dbReference type="EMBL" id="VDP46765.1"/>
    </source>
</evidence>
<dbReference type="EMBL" id="UZAM01017308">
    <property type="protein sequence ID" value="VDP46765.1"/>
    <property type="molecule type" value="Genomic_DNA"/>
</dbReference>
<name>A0A183J8Q4_9BILA</name>
<dbReference type="Proteomes" id="UP000270296">
    <property type="component" value="Unassembled WGS sequence"/>
</dbReference>
<feature type="compositionally biased region" description="Basic and acidic residues" evidence="1">
    <location>
        <begin position="24"/>
        <end position="38"/>
    </location>
</feature>
<evidence type="ECO:0000313" key="3">
    <source>
        <dbReference type="Proteomes" id="UP000270296"/>
    </source>
</evidence>
<dbReference type="WBParaSite" id="SBAD_0001265701-mRNA-1">
    <property type="protein sequence ID" value="SBAD_0001265701-mRNA-1"/>
    <property type="gene ID" value="SBAD_0001265701"/>
</dbReference>
<gene>
    <name evidence="2" type="ORF">SBAD_LOCUS12252</name>
</gene>
<evidence type="ECO:0000313" key="4">
    <source>
        <dbReference type="WBParaSite" id="SBAD_0001265701-mRNA-1"/>
    </source>
</evidence>
<reference evidence="2 3" key="2">
    <citation type="submission" date="2018-11" db="EMBL/GenBank/DDBJ databases">
        <authorList>
            <consortium name="Pathogen Informatics"/>
        </authorList>
    </citation>
    <scope>NUCLEOTIDE SEQUENCE [LARGE SCALE GENOMIC DNA]</scope>
</reference>
<reference evidence="4" key="1">
    <citation type="submission" date="2016-06" db="UniProtKB">
        <authorList>
            <consortium name="WormBaseParasite"/>
        </authorList>
    </citation>
    <scope>IDENTIFICATION</scope>
</reference>
<feature type="region of interest" description="Disordered" evidence="1">
    <location>
        <begin position="15"/>
        <end position="42"/>
    </location>
</feature>
<organism evidence="4">
    <name type="scientific">Soboliphyme baturini</name>
    <dbReference type="NCBI Taxonomy" id="241478"/>
    <lineage>
        <taxon>Eukaryota</taxon>
        <taxon>Metazoa</taxon>
        <taxon>Ecdysozoa</taxon>
        <taxon>Nematoda</taxon>
        <taxon>Enoplea</taxon>
        <taxon>Dorylaimia</taxon>
        <taxon>Dioctophymatida</taxon>
        <taxon>Dioctophymatoidea</taxon>
        <taxon>Soboliphymatidae</taxon>
        <taxon>Soboliphyme</taxon>
    </lineage>
</organism>
<keyword evidence="3" id="KW-1185">Reference proteome</keyword>
<protein>
    <submittedName>
        <fullName evidence="2 4">Uncharacterized protein</fullName>
    </submittedName>
</protein>
<dbReference type="AlphaFoldDB" id="A0A183J8Q4"/>
<sequence>MAYFSAYVSRLKRSVTPQQELETESSKCPEKREIDSALRRSPKISRAPQTLKEYIGKTAHVYSGRSIMLLGRAQQSEAIALALPPGPPANHLRRGVNKREVLTHKNPDTWAEQRRERPDSASC</sequence>